<name>A0A1I7ZR95_9BILA</name>
<proteinExistence type="predicted"/>
<accession>A0A1I7ZR95</accession>
<dbReference type="Proteomes" id="UP000095287">
    <property type="component" value="Unplaced"/>
</dbReference>
<dbReference type="WBParaSite" id="L893_g28998.t1">
    <property type="protein sequence ID" value="L893_g28998.t1"/>
    <property type="gene ID" value="L893_g28998"/>
</dbReference>
<dbReference type="AlphaFoldDB" id="A0A1I7ZR95"/>
<dbReference type="InterPro" id="IPR019412">
    <property type="entry name" value="IML2/TPR_39"/>
</dbReference>
<dbReference type="SMART" id="SM00028">
    <property type="entry name" value="TPR"/>
    <property type="match status" value="3"/>
</dbReference>
<dbReference type="Pfam" id="PF10300">
    <property type="entry name" value="Iml2-TPR_39"/>
    <property type="match status" value="1"/>
</dbReference>
<dbReference type="SUPFAM" id="SSF48452">
    <property type="entry name" value="TPR-like"/>
    <property type="match status" value="1"/>
</dbReference>
<sequence>MGHRNAVNGRKSERSATSNIFEDSDEVDEFVDASDKIQYESSLDLLDTVGEAQIAFNLFLNNKFQMAEDRMRGLADKSMYHALGYSTIKFIRAMMTCERQDLEKAAEVCKDATNMISKFRAKFSITESLYRIGGQERSLTDSEMHAELCYAETLLARAILTFFSDESLTSFVRGAFRIRTCYQSYKECQRLLNSQDWENRDETVKAQFESGTRMGVGTFNLLLSTLPSRILRLLEVVGFSGDKGVGMMELHGSLALNGTLRNPMCRLVLLLWHLIASFLVGMGEPDVPLCRQILEPMLQNYPQGSIVLFLKARLFVVSGEIDNAIHYFNRSIDTQDDYRQFHHICFWELLFAHSYLQDWKRAANNAKKLLDESRWSRCVYTYLLAIMINADETAPNRLDTCRILLEKIPSIRLRIAGKSIPVEKFCERKAKRFKATGSLLFAHYEFMYFWNGFSILKSNVLLIESILKDMEEQWSRVECDDRDDQSLYFLLKAVCLRNLQRYDECEKCLLSVIDNESQLTDHFYLVPNAIFELAQLQSDLNRGEDAEALLHRARTYKGYSLETKLHFRIHSAMESLGTRTPMPQ</sequence>
<reference evidence="2" key="1">
    <citation type="submission" date="2016-11" db="UniProtKB">
        <authorList>
            <consortium name="WormBaseParasite"/>
        </authorList>
    </citation>
    <scope>IDENTIFICATION</scope>
</reference>
<evidence type="ECO:0000313" key="2">
    <source>
        <dbReference type="WBParaSite" id="L893_g28998.t1"/>
    </source>
</evidence>
<protein>
    <submittedName>
        <fullName evidence="2">Tetratricopeptide repeat protein 39B</fullName>
    </submittedName>
</protein>
<dbReference type="InterPro" id="IPR019734">
    <property type="entry name" value="TPR_rpt"/>
</dbReference>
<keyword evidence="1" id="KW-1185">Reference proteome</keyword>
<dbReference type="PANTHER" id="PTHR31859">
    <property type="entry name" value="TETRATRICOPEPTIDE REPEAT PROTEIN 39 FAMILY MEMBER"/>
    <property type="match status" value="1"/>
</dbReference>
<organism evidence="1 2">
    <name type="scientific">Steinernema glaseri</name>
    <dbReference type="NCBI Taxonomy" id="37863"/>
    <lineage>
        <taxon>Eukaryota</taxon>
        <taxon>Metazoa</taxon>
        <taxon>Ecdysozoa</taxon>
        <taxon>Nematoda</taxon>
        <taxon>Chromadorea</taxon>
        <taxon>Rhabditida</taxon>
        <taxon>Tylenchina</taxon>
        <taxon>Panagrolaimomorpha</taxon>
        <taxon>Strongyloidoidea</taxon>
        <taxon>Steinernematidae</taxon>
        <taxon>Steinernema</taxon>
    </lineage>
</organism>
<dbReference type="Gene3D" id="1.25.40.10">
    <property type="entry name" value="Tetratricopeptide repeat domain"/>
    <property type="match status" value="1"/>
</dbReference>
<dbReference type="InterPro" id="IPR011990">
    <property type="entry name" value="TPR-like_helical_dom_sf"/>
</dbReference>
<evidence type="ECO:0000313" key="1">
    <source>
        <dbReference type="Proteomes" id="UP000095287"/>
    </source>
</evidence>
<dbReference type="PANTHER" id="PTHR31859:SF9">
    <property type="entry name" value="TETRATRICOPEPTIDE REPEAT PROTEIN 39B"/>
    <property type="match status" value="1"/>
</dbReference>